<evidence type="ECO:0000256" key="4">
    <source>
        <dbReference type="HAMAP-Rule" id="MF_01104"/>
    </source>
</evidence>
<comment type="function">
    <text evidence="4">Interacts with the SecY protein in vivo. May bind preferentially to an uncomplexed state of SecY, thus functioning either as a chelating agent for excess SecY in the cell or as a regulatory factor that negatively controls the translocase function.</text>
</comment>
<keyword evidence="1 4" id="KW-1003">Cell membrane</keyword>
<dbReference type="RefSeq" id="WP_253458814.1">
    <property type="nucleotide sequence ID" value="NZ_JBGFFX010000008.1"/>
</dbReference>
<name>A0ABV4E9R9_9GAMM</name>
<gene>
    <name evidence="4 5" type="primary">syd</name>
    <name evidence="5" type="ORF">AB6T85_14240</name>
</gene>
<dbReference type="HAMAP" id="MF_01104">
    <property type="entry name" value="Syd"/>
    <property type="match status" value="1"/>
</dbReference>
<protein>
    <recommendedName>
        <fullName evidence="4">Protein Syd</fullName>
    </recommendedName>
</protein>
<comment type="similarity">
    <text evidence="4">Belongs to the Syd family.</text>
</comment>
<evidence type="ECO:0000256" key="1">
    <source>
        <dbReference type="ARBA" id="ARBA00022475"/>
    </source>
</evidence>
<organism evidence="5 6">
    <name type="scientific">Erwinia aeris</name>
    <dbReference type="NCBI Taxonomy" id="3239803"/>
    <lineage>
        <taxon>Bacteria</taxon>
        <taxon>Pseudomonadati</taxon>
        <taxon>Pseudomonadota</taxon>
        <taxon>Gammaproteobacteria</taxon>
        <taxon>Enterobacterales</taxon>
        <taxon>Erwiniaceae</taxon>
        <taxon>Erwinia</taxon>
    </lineage>
</organism>
<reference evidence="5 6" key="1">
    <citation type="submission" date="2024-07" db="EMBL/GenBank/DDBJ databases">
        <authorList>
            <person name="Hebao G."/>
        </authorList>
    </citation>
    <scope>NUCLEOTIDE SEQUENCE [LARGE SCALE GENOMIC DNA]</scope>
    <source>
        <strain evidence="5 6">ACCC 02193</strain>
    </source>
</reference>
<dbReference type="InterPro" id="IPR009948">
    <property type="entry name" value="Syd"/>
</dbReference>
<evidence type="ECO:0000256" key="2">
    <source>
        <dbReference type="ARBA" id="ARBA00022519"/>
    </source>
</evidence>
<sequence>MIDETSRALADFTRNYCDRWVSECGHPPASSELYGVPSPCVQQTVGDEVWWLPQPFTLAKNLENVERALDLQIQPAVVAWYTSQFAGDMKTLVNGQPCTLLQIWSEDDFERMQENLIGHLVMKRRLKHSPTFFIATTPSELEIISVCNLSGEVILEKLGTKKQTVLAANLEQFLVSLPIIDPLR</sequence>
<proteinExistence type="inferred from homology"/>
<evidence type="ECO:0000256" key="3">
    <source>
        <dbReference type="ARBA" id="ARBA00023136"/>
    </source>
</evidence>
<dbReference type="Pfam" id="PF07348">
    <property type="entry name" value="Syd"/>
    <property type="match status" value="1"/>
</dbReference>
<dbReference type="NCBIfam" id="NF003439">
    <property type="entry name" value="PRK04968.1"/>
    <property type="match status" value="1"/>
</dbReference>
<dbReference type="Proteomes" id="UP001565243">
    <property type="component" value="Unassembled WGS sequence"/>
</dbReference>
<keyword evidence="3 4" id="KW-0472">Membrane</keyword>
<dbReference type="Gene3D" id="3.40.1580.20">
    <property type="entry name" value="Syd protein"/>
    <property type="match status" value="1"/>
</dbReference>
<dbReference type="EMBL" id="JBGFFX010000008">
    <property type="protein sequence ID" value="MEY8771558.1"/>
    <property type="molecule type" value="Genomic_DNA"/>
</dbReference>
<dbReference type="InterPro" id="IPR038228">
    <property type="entry name" value="Syd_sf"/>
</dbReference>
<accession>A0ABV4E9R9</accession>
<evidence type="ECO:0000313" key="5">
    <source>
        <dbReference type="EMBL" id="MEY8771558.1"/>
    </source>
</evidence>
<keyword evidence="2 4" id="KW-0997">Cell inner membrane</keyword>
<comment type="subcellular location">
    <subcellularLocation>
        <location evidence="4">Cell inner membrane</location>
        <topology evidence="4">Peripheral membrane protein</topology>
        <orientation evidence="4">Cytoplasmic side</orientation>
    </subcellularLocation>
    <text evidence="4">Loosely associated with the cytoplasmic side of the inner membrane, probably via SecY.</text>
</comment>
<keyword evidence="6" id="KW-1185">Reference proteome</keyword>
<evidence type="ECO:0000313" key="6">
    <source>
        <dbReference type="Proteomes" id="UP001565243"/>
    </source>
</evidence>
<dbReference type="CDD" id="cd16323">
    <property type="entry name" value="Syd"/>
    <property type="match status" value="1"/>
</dbReference>
<comment type="caution">
    <text evidence="5">The sequence shown here is derived from an EMBL/GenBank/DDBJ whole genome shotgun (WGS) entry which is preliminary data.</text>
</comment>